<accession>A0A5B8M2N7</accession>
<dbReference type="EMBL" id="CP042305">
    <property type="protein sequence ID" value="QDZ14204.1"/>
    <property type="molecule type" value="Genomic_DNA"/>
</dbReference>
<gene>
    <name evidence="1" type="ORF">FPZ11_04945</name>
</gene>
<dbReference type="RefSeq" id="WP_146318881.1">
    <property type="nucleotide sequence ID" value="NZ_CP042305.1"/>
</dbReference>
<protein>
    <submittedName>
        <fullName evidence="1">Uncharacterized protein</fullName>
    </submittedName>
</protein>
<name>A0A5B8M2N7_9MICO</name>
<sequence length="153" mass="15985">MSLTGRVQAWDLPVVEALDAIEQLPGWSDDRVEWAGFRFFGTSAYGPMEKATIYAYQSAGPDAAPVTGTGFSATDSQDHPLDTEAVARHLEAPAVGTAEAIALLGAALSASLTAYNTAHAVASRQIAQIRRAPAAFARPAGVQTPARSRFLGG</sequence>
<evidence type="ECO:0000313" key="1">
    <source>
        <dbReference type="EMBL" id="QDZ14204.1"/>
    </source>
</evidence>
<proteinExistence type="predicted"/>
<dbReference type="Proteomes" id="UP000320216">
    <property type="component" value="Chromosome"/>
</dbReference>
<keyword evidence="2" id="KW-1185">Reference proteome</keyword>
<reference evidence="1 2" key="1">
    <citation type="submission" date="2019-07" db="EMBL/GenBank/DDBJ databases">
        <title>Full genome sequence of Humibacter sp. WJ7-1.</title>
        <authorList>
            <person name="Im W.-T."/>
        </authorList>
    </citation>
    <scope>NUCLEOTIDE SEQUENCE [LARGE SCALE GENOMIC DNA]</scope>
    <source>
        <strain evidence="1 2">WJ7-1</strain>
    </source>
</reference>
<organism evidence="1 2">
    <name type="scientific">Humibacter ginsenosidimutans</name>
    <dbReference type="NCBI Taxonomy" id="2599293"/>
    <lineage>
        <taxon>Bacteria</taxon>
        <taxon>Bacillati</taxon>
        <taxon>Actinomycetota</taxon>
        <taxon>Actinomycetes</taxon>
        <taxon>Micrococcales</taxon>
        <taxon>Microbacteriaceae</taxon>
        <taxon>Humibacter</taxon>
    </lineage>
</organism>
<dbReference type="AlphaFoldDB" id="A0A5B8M2N7"/>
<evidence type="ECO:0000313" key="2">
    <source>
        <dbReference type="Proteomes" id="UP000320216"/>
    </source>
</evidence>
<dbReference type="OrthoDB" id="5197008at2"/>
<dbReference type="KEGG" id="huw:FPZ11_04945"/>